<keyword evidence="2" id="KW-1003">Cell membrane</keyword>
<dbReference type="InterPro" id="IPR051449">
    <property type="entry name" value="ABC-2_transporter_component"/>
</dbReference>
<evidence type="ECO:0000259" key="7">
    <source>
        <dbReference type="Pfam" id="PF12698"/>
    </source>
</evidence>
<gene>
    <name evidence="8" type="ORF">GLO26_05480</name>
</gene>
<dbReference type="Proteomes" id="UP000638836">
    <property type="component" value="Unassembled WGS sequence"/>
</dbReference>
<evidence type="ECO:0000313" key="8">
    <source>
        <dbReference type="EMBL" id="MBC9825284.1"/>
    </source>
</evidence>
<evidence type="ECO:0000313" key="9">
    <source>
        <dbReference type="Proteomes" id="UP000638836"/>
    </source>
</evidence>
<dbReference type="EMBL" id="WNJQ01000003">
    <property type="protein sequence ID" value="MBC9825284.1"/>
    <property type="molecule type" value="Genomic_DNA"/>
</dbReference>
<evidence type="ECO:0000256" key="2">
    <source>
        <dbReference type="ARBA" id="ARBA00022475"/>
    </source>
</evidence>
<dbReference type="Pfam" id="PF12698">
    <property type="entry name" value="ABC2_membrane_3"/>
    <property type="match status" value="1"/>
</dbReference>
<feature type="domain" description="ABC-2 type transporter transmembrane" evidence="7">
    <location>
        <begin position="20"/>
        <end position="387"/>
    </location>
</feature>
<proteinExistence type="predicted"/>
<comment type="subcellular location">
    <subcellularLocation>
        <location evidence="1">Cell membrane</location>
        <topology evidence="1">Multi-pass membrane protein</topology>
    </subcellularLocation>
</comment>
<feature type="transmembrane region" description="Helical" evidence="6">
    <location>
        <begin position="368"/>
        <end position="390"/>
    </location>
</feature>
<evidence type="ECO:0000256" key="4">
    <source>
        <dbReference type="ARBA" id="ARBA00022989"/>
    </source>
</evidence>
<organism evidence="8 9">
    <name type="scientific">Carnobacterium inhibens</name>
    <dbReference type="NCBI Taxonomy" id="147709"/>
    <lineage>
        <taxon>Bacteria</taxon>
        <taxon>Bacillati</taxon>
        <taxon>Bacillota</taxon>
        <taxon>Bacilli</taxon>
        <taxon>Lactobacillales</taxon>
        <taxon>Carnobacteriaceae</taxon>
        <taxon>Carnobacterium</taxon>
    </lineage>
</organism>
<feature type="transmembrane region" description="Helical" evidence="6">
    <location>
        <begin position="283"/>
        <end position="301"/>
    </location>
</feature>
<feature type="transmembrane region" description="Helical" evidence="6">
    <location>
        <begin position="21"/>
        <end position="42"/>
    </location>
</feature>
<evidence type="ECO:0000256" key="3">
    <source>
        <dbReference type="ARBA" id="ARBA00022692"/>
    </source>
</evidence>
<feature type="transmembrane region" description="Helical" evidence="6">
    <location>
        <begin position="313"/>
        <end position="332"/>
    </location>
</feature>
<dbReference type="PANTHER" id="PTHR30294">
    <property type="entry name" value="MEMBRANE COMPONENT OF ABC TRANSPORTER YHHJ-RELATED"/>
    <property type="match status" value="1"/>
</dbReference>
<keyword evidence="9" id="KW-1185">Reference proteome</keyword>
<keyword evidence="3 6" id="KW-0812">Transmembrane</keyword>
<keyword evidence="4 6" id="KW-1133">Transmembrane helix</keyword>
<comment type="caution">
    <text evidence="8">The sequence shown here is derived from an EMBL/GenBank/DDBJ whole genome shotgun (WGS) entry which is preliminary data.</text>
</comment>
<evidence type="ECO:0000256" key="5">
    <source>
        <dbReference type="ARBA" id="ARBA00023136"/>
    </source>
</evidence>
<reference evidence="8 9" key="1">
    <citation type="journal article" date="2020" name="Microorganisms">
        <title>New Insight into Antimicrobial Compounds from Food and Marine-Sourced Carnobacterium Species through Phenotype and Genome Analyses.</title>
        <authorList>
            <person name="Begrem S."/>
            <person name="Ivaniuk F."/>
            <person name="Gigout-Chevalier F."/>
            <person name="Kolypczuk L."/>
            <person name="Bonnetot S."/>
            <person name="Leroi F."/>
            <person name="Grovel O."/>
            <person name="Delbarre-Ladrat C."/>
            <person name="Passerini D."/>
        </authorList>
    </citation>
    <scope>NUCLEOTIDE SEQUENCE [LARGE SCALE GENOMIC DNA]</scope>
    <source>
        <strain evidence="8 9">MIP2551</strain>
    </source>
</reference>
<keyword evidence="5 6" id="KW-0472">Membrane</keyword>
<evidence type="ECO:0000256" key="6">
    <source>
        <dbReference type="SAM" id="Phobius"/>
    </source>
</evidence>
<evidence type="ECO:0000256" key="1">
    <source>
        <dbReference type="ARBA" id="ARBA00004651"/>
    </source>
</evidence>
<sequence length="421" mass="46432">MNKFWVIVRDVYKKNIKSFGFLTMVLTPIVMLLIIGGIIYFISQSENEIPEIAVLTSDQEIQTLLAAQEDQFTVDPDITTKEAAEEAMEQEELDGYLEVESENQMVTANYVDMSSSDTLDTTVLTSILTSIQLNRKATEYGLTQQEAMELMSPAAISTETINFEEGEMTNQDSTAETIKMWSSYVVGIAIFIFIINYASIIGTEIASEKGTRIMEVILSSVTSTVHFFGKLAGILLVCLTQIIIYIVLALIAYPFIKNLDFVQDLLTGVDIGTLLSNLLGTTLIYFVLGIILYAGLAAFFGSLVTKIEDVSKAVTPLVFLAMIGFYGGLFAFASPDQAVVKIGSQIPFFTPFIMPFRVASETVSTAGIVISIIVMIVFTVLCTLLSLVMYRSNVLVYSDTGMIKTMKTSFSILKNERKKTN</sequence>
<feature type="transmembrane region" description="Helical" evidence="6">
    <location>
        <begin position="181"/>
        <end position="206"/>
    </location>
</feature>
<feature type="transmembrane region" description="Helical" evidence="6">
    <location>
        <begin position="227"/>
        <end position="256"/>
    </location>
</feature>
<accession>A0ABR7TBI1</accession>
<dbReference type="RefSeq" id="WP_023177119.1">
    <property type="nucleotide sequence ID" value="NZ_JAMAYM010000003.1"/>
</dbReference>
<protein>
    <submittedName>
        <fullName evidence="8">ABC transporter permease</fullName>
    </submittedName>
</protein>
<dbReference type="PANTHER" id="PTHR30294:SF29">
    <property type="entry name" value="MULTIDRUG ABC TRANSPORTER PERMEASE YBHS-RELATED"/>
    <property type="match status" value="1"/>
</dbReference>
<name>A0ABR7TBI1_9LACT</name>
<dbReference type="InterPro" id="IPR013525">
    <property type="entry name" value="ABC2_TM"/>
</dbReference>